<keyword evidence="2" id="KW-1185">Reference proteome</keyword>
<protein>
    <submittedName>
        <fullName evidence="1">DUF1513 domain-containing protein</fullName>
    </submittedName>
</protein>
<dbReference type="InterPro" id="IPR011044">
    <property type="entry name" value="Quino_amine_DH_bsu"/>
</dbReference>
<dbReference type="AlphaFoldDB" id="A0A7M3T6W6"/>
<sequence>MAGLGGLALGAAAPAAGWAGLGGARFLSSARLPDQSYALIGIDGEGEEAFRLALPGRGHAAAAHPSQTIAVAFARRPGDFALVLDCATGEELARLHSPEGRHFYGHGAFSADGATLYTTENAYESGEGRIGVWDAATGFRRIGETPSGGIGPHDVKLVGGGGALVIANGGIRTHPESGRAKLNIPTMRPNLAWLSTKDGAIRNIVEPPEELRLNSLRHLAVAGDLVAVGAQWQGDEASAPPLLALHRPGRELIWADARLRDWASMSGYVGSVAIDATGDEVAITSPRGGTALIFDAATGSCSCRVAAADICGVAAFERGFATTTGRGIWAGRAADGALLRAARHRIEFDNHLIAV</sequence>
<dbReference type="EMBL" id="CP049056">
    <property type="protein sequence ID" value="QIE57747.1"/>
    <property type="molecule type" value="Genomic_DNA"/>
</dbReference>
<name>A0A7M3T6W6_9RHOB</name>
<dbReference type="PIRSF" id="PIRSF028101">
    <property type="entry name" value="UCP028101"/>
    <property type="match status" value="1"/>
</dbReference>
<dbReference type="KEGG" id="hdh:G5B40_04315"/>
<dbReference type="Proteomes" id="UP000503336">
    <property type="component" value="Chromosome"/>
</dbReference>
<dbReference type="SUPFAM" id="SSF50969">
    <property type="entry name" value="YVTN repeat-like/Quinoprotein amine dehydrogenase"/>
    <property type="match status" value="1"/>
</dbReference>
<accession>A0A7M3T6W6</accession>
<dbReference type="Gene3D" id="2.130.10.10">
    <property type="entry name" value="YVTN repeat-like/Quinoprotein amine dehydrogenase"/>
    <property type="match status" value="1"/>
</dbReference>
<evidence type="ECO:0000313" key="1">
    <source>
        <dbReference type="EMBL" id="QIE57747.1"/>
    </source>
</evidence>
<dbReference type="Pfam" id="PF07433">
    <property type="entry name" value="DUF1513"/>
    <property type="match status" value="1"/>
</dbReference>
<gene>
    <name evidence="1" type="ORF">G5B40_04315</name>
</gene>
<proteinExistence type="predicted"/>
<dbReference type="InterPro" id="IPR015943">
    <property type="entry name" value="WD40/YVTN_repeat-like_dom_sf"/>
</dbReference>
<organism evidence="1 2">
    <name type="scientific">Pikeienuella piscinae</name>
    <dbReference type="NCBI Taxonomy" id="2748098"/>
    <lineage>
        <taxon>Bacteria</taxon>
        <taxon>Pseudomonadati</taxon>
        <taxon>Pseudomonadota</taxon>
        <taxon>Alphaproteobacteria</taxon>
        <taxon>Rhodobacterales</taxon>
        <taxon>Paracoccaceae</taxon>
        <taxon>Pikeienuella</taxon>
    </lineage>
</organism>
<dbReference type="InterPro" id="IPR008311">
    <property type="entry name" value="UCP028101"/>
</dbReference>
<evidence type="ECO:0000313" key="2">
    <source>
        <dbReference type="Proteomes" id="UP000503336"/>
    </source>
</evidence>
<reference evidence="1 2" key="1">
    <citation type="submission" date="2020-02" db="EMBL/GenBank/DDBJ databases">
        <title>complete genome sequence of Rhodobacteraceae bacterium.</title>
        <authorList>
            <person name="Park J."/>
            <person name="Kim Y.-S."/>
            <person name="Kim K.-H."/>
        </authorList>
    </citation>
    <scope>NUCLEOTIDE SEQUENCE [LARGE SCALE GENOMIC DNA]</scope>
    <source>
        <strain evidence="1 2">RR4-56</strain>
    </source>
</reference>